<accession>A0A1T4QFN8</accession>
<gene>
    <name evidence="1" type="ORF">SAMN02745885_01654</name>
</gene>
<name>A0A1T4QFN8_9FIRM</name>
<organism evidence="1 2">
    <name type="scientific">Carboxydocella sporoproducens DSM 16521</name>
    <dbReference type="NCBI Taxonomy" id="1121270"/>
    <lineage>
        <taxon>Bacteria</taxon>
        <taxon>Bacillati</taxon>
        <taxon>Bacillota</taxon>
        <taxon>Clostridia</taxon>
        <taxon>Eubacteriales</taxon>
        <taxon>Clostridiales Family XVI. Incertae Sedis</taxon>
        <taxon>Carboxydocella</taxon>
    </lineage>
</organism>
<dbReference type="AlphaFoldDB" id="A0A1T4QFN8"/>
<proteinExistence type="predicted"/>
<dbReference type="RefSeq" id="WP_078665702.1">
    <property type="nucleotide sequence ID" value="NZ_FUXM01000018.1"/>
</dbReference>
<dbReference type="Pfam" id="PF12691">
    <property type="entry name" value="Phage_tail_terminator_6"/>
    <property type="match status" value="1"/>
</dbReference>
<evidence type="ECO:0000313" key="2">
    <source>
        <dbReference type="Proteomes" id="UP000189933"/>
    </source>
</evidence>
<sequence length="130" mass="14134">MLIRDIADLIQAGGEGTVGINIFLGQLPVDPDGAVAIYPTGGFKQTLPIPAVKATAQVIIRALGYEDAYNRAWRIFSLLDDGGKGNKISPSGREMVIKAMQPPFFLERDETGRVLFVFNIEIWTGREVAG</sequence>
<dbReference type="Proteomes" id="UP000189933">
    <property type="component" value="Unassembled WGS sequence"/>
</dbReference>
<evidence type="ECO:0000313" key="1">
    <source>
        <dbReference type="EMBL" id="SKA02524.1"/>
    </source>
</evidence>
<dbReference type="EMBL" id="FUXM01000018">
    <property type="protein sequence ID" value="SKA02524.1"/>
    <property type="molecule type" value="Genomic_DNA"/>
</dbReference>
<keyword evidence="2" id="KW-1185">Reference proteome</keyword>
<evidence type="ECO:0008006" key="3">
    <source>
        <dbReference type="Google" id="ProtNLM"/>
    </source>
</evidence>
<reference evidence="2" key="1">
    <citation type="submission" date="2017-02" db="EMBL/GenBank/DDBJ databases">
        <authorList>
            <person name="Varghese N."/>
            <person name="Submissions S."/>
        </authorList>
    </citation>
    <scope>NUCLEOTIDE SEQUENCE [LARGE SCALE GENOMIC DNA]</scope>
    <source>
        <strain evidence="2">DSM 16521</strain>
    </source>
</reference>
<dbReference type="InterPro" id="IPR024411">
    <property type="entry name" value="Tail_terminator_phage"/>
</dbReference>
<dbReference type="OrthoDB" id="2563814at2"/>
<protein>
    <recommendedName>
        <fullName evidence="3">Tail terminator</fullName>
    </recommendedName>
</protein>